<name>A0A7T8GRK7_CALRO</name>
<reference evidence="2" key="1">
    <citation type="submission" date="2021-01" db="EMBL/GenBank/DDBJ databases">
        <title>Caligus Genome Assembly.</title>
        <authorList>
            <person name="Gallardo-Escarate C."/>
        </authorList>
    </citation>
    <scope>NUCLEOTIDE SEQUENCE [LARGE SCALE GENOMIC DNA]</scope>
</reference>
<proteinExistence type="predicted"/>
<sequence>TGLAYEVQPEKSIQICYAALPLDCYRKMAIKLPCSKGEIMDIVHMKELRYKSYEEELIPIC</sequence>
<organism evidence="1 2">
    <name type="scientific">Caligus rogercresseyi</name>
    <name type="common">Sea louse</name>
    <dbReference type="NCBI Taxonomy" id="217165"/>
    <lineage>
        <taxon>Eukaryota</taxon>
        <taxon>Metazoa</taxon>
        <taxon>Ecdysozoa</taxon>
        <taxon>Arthropoda</taxon>
        <taxon>Crustacea</taxon>
        <taxon>Multicrustacea</taxon>
        <taxon>Hexanauplia</taxon>
        <taxon>Copepoda</taxon>
        <taxon>Siphonostomatoida</taxon>
        <taxon>Caligidae</taxon>
        <taxon>Caligus</taxon>
    </lineage>
</organism>
<keyword evidence="2" id="KW-1185">Reference proteome</keyword>
<gene>
    <name evidence="1" type="ORF">FKW44_021609</name>
</gene>
<dbReference type="AlphaFoldDB" id="A0A7T8GRK7"/>
<evidence type="ECO:0000313" key="2">
    <source>
        <dbReference type="Proteomes" id="UP000595437"/>
    </source>
</evidence>
<feature type="non-terminal residue" evidence="1">
    <location>
        <position position="1"/>
    </location>
</feature>
<accession>A0A7T8GRK7</accession>
<dbReference type="EMBL" id="CP045905">
    <property type="protein sequence ID" value="QQP36484.1"/>
    <property type="molecule type" value="Genomic_DNA"/>
</dbReference>
<evidence type="ECO:0000313" key="1">
    <source>
        <dbReference type="EMBL" id="QQP36484.1"/>
    </source>
</evidence>
<protein>
    <submittedName>
        <fullName evidence="1">Bloom syndrome protein -like protein</fullName>
    </submittedName>
</protein>
<dbReference type="Proteomes" id="UP000595437">
    <property type="component" value="Chromosome 16"/>
</dbReference>